<dbReference type="AlphaFoldDB" id="A0AA36C5N3"/>
<dbReference type="GO" id="GO:0007266">
    <property type="term" value="P:Rho protein signal transduction"/>
    <property type="evidence" value="ECO:0007669"/>
    <property type="project" value="TreeGrafter"/>
</dbReference>
<dbReference type="InterPro" id="IPR027417">
    <property type="entry name" value="P-loop_NTPase"/>
</dbReference>
<dbReference type="Proteomes" id="UP001177023">
    <property type="component" value="Unassembled WGS sequence"/>
</dbReference>
<reference evidence="1" key="1">
    <citation type="submission" date="2023-06" db="EMBL/GenBank/DDBJ databases">
        <authorList>
            <person name="Delattre M."/>
        </authorList>
    </citation>
    <scope>NUCLEOTIDE SEQUENCE</scope>
    <source>
        <strain evidence="1">AF72</strain>
    </source>
</reference>
<dbReference type="PANTHER" id="PTHR46005">
    <property type="entry name" value="RHO GTPASE-ACTIVATING PROTEIN 190"/>
    <property type="match status" value="1"/>
</dbReference>
<comment type="caution">
    <text evidence="1">The sequence shown here is derived from an EMBL/GenBank/DDBJ whole genome shotgun (WGS) entry which is preliminary data.</text>
</comment>
<proteinExistence type="predicted"/>
<sequence length="145" mass="16170">TVFLDDVEFEPLAGPSISEAYPRRATATKLESRDKLMYIQKEQLGQEAEFPQRVLPDGKTVVDAFLYVFDVSRVNGRDWHKHLAQAQQILVQAVKTKKPVIVTASKSDASSEDGKTALLSTLQSTTLRSLPFPIDRNLGGEARQR</sequence>
<accession>A0AA36C5N3</accession>
<gene>
    <name evidence="1" type="ORF">MSPICULIGERA_LOCUS1266</name>
</gene>
<evidence type="ECO:0000313" key="2">
    <source>
        <dbReference type="Proteomes" id="UP001177023"/>
    </source>
</evidence>
<feature type="non-terminal residue" evidence="1">
    <location>
        <position position="1"/>
    </location>
</feature>
<organism evidence="1 2">
    <name type="scientific">Mesorhabditis spiculigera</name>
    <dbReference type="NCBI Taxonomy" id="96644"/>
    <lineage>
        <taxon>Eukaryota</taxon>
        <taxon>Metazoa</taxon>
        <taxon>Ecdysozoa</taxon>
        <taxon>Nematoda</taxon>
        <taxon>Chromadorea</taxon>
        <taxon>Rhabditida</taxon>
        <taxon>Rhabditina</taxon>
        <taxon>Rhabditomorpha</taxon>
        <taxon>Rhabditoidea</taxon>
        <taxon>Rhabditidae</taxon>
        <taxon>Mesorhabditinae</taxon>
        <taxon>Mesorhabditis</taxon>
    </lineage>
</organism>
<dbReference type="EMBL" id="CATQJA010000347">
    <property type="protein sequence ID" value="CAJ0559434.1"/>
    <property type="molecule type" value="Genomic_DNA"/>
</dbReference>
<evidence type="ECO:0000313" key="1">
    <source>
        <dbReference type="EMBL" id="CAJ0559434.1"/>
    </source>
</evidence>
<dbReference type="GO" id="GO:0008361">
    <property type="term" value="P:regulation of cell size"/>
    <property type="evidence" value="ECO:0007669"/>
    <property type="project" value="TreeGrafter"/>
</dbReference>
<dbReference type="GO" id="GO:0005829">
    <property type="term" value="C:cytosol"/>
    <property type="evidence" value="ECO:0007669"/>
    <property type="project" value="TreeGrafter"/>
</dbReference>
<protein>
    <submittedName>
        <fullName evidence="1">Uncharacterized protein</fullName>
    </submittedName>
</protein>
<keyword evidence="2" id="KW-1185">Reference proteome</keyword>
<dbReference type="GO" id="GO:0050770">
    <property type="term" value="P:regulation of axonogenesis"/>
    <property type="evidence" value="ECO:0007669"/>
    <property type="project" value="TreeGrafter"/>
</dbReference>
<dbReference type="GO" id="GO:0005096">
    <property type="term" value="F:GTPase activator activity"/>
    <property type="evidence" value="ECO:0007669"/>
    <property type="project" value="TreeGrafter"/>
</dbReference>
<dbReference type="Gene3D" id="3.40.50.300">
    <property type="entry name" value="P-loop containing nucleotide triphosphate hydrolases"/>
    <property type="match status" value="1"/>
</dbReference>
<dbReference type="InterPro" id="IPR051978">
    <property type="entry name" value="Rho-GAP_domain"/>
</dbReference>
<dbReference type="PANTHER" id="PTHR46005:SF4">
    <property type="entry name" value="RHO GTPASE-ACTIVATING PROTEIN 190"/>
    <property type="match status" value="1"/>
</dbReference>
<feature type="non-terminal residue" evidence="1">
    <location>
        <position position="145"/>
    </location>
</feature>
<name>A0AA36C5N3_9BILA</name>